<name>A0AAV5MAS4_9ROSI</name>
<dbReference type="EMBL" id="BPVZ01000203">
    <property type="protein sequence ID" value="GKV46119.1"/>
    <property type="molecule type" value="Genomic_DNA"/>
</dbReference>
<keyword evidence="3" id="KW-1185">Reference proteome</keyword>
<gene>
    <name evidence="2" type="ORF">SLEP1_g53126</name>
</gene>
<feature type="chain" id="PRO_5043461827" evidence="1">
    <location>
        <begin position="21"/>
        <end position="79"/>
    </location>
</feature>
<dbReference type="AlphaFoldDB" id="A0AAV5MAS4"/>
<reference evidence="2 3" key="1">
    <citation type="journal article" date="2021" name="Commun. Biol.">
        <title>The genome of Shorea leprosula (Dipterocarpaceae) highlights the ecological relevance of drought in aseasonal tropical rainforests.</title>
        <authorList>
            <person name="Ng K.K.S."/>
            <person name="Kobayashi M.J."/>
            <person name="Fawcett J.A."/>
            <person name="Hatakeyama M."/>
            <person name="Paape T."/>
            <person name="Ng C.H."/>
            <person name="Ang C.C."/>
            <person name="Tnah L.H."/>
            <person name="Lee C.T."/>
            <person name="Nishiyama T."/>
            <person name="Sese J."/>
            <person name="O'Brien M.J."/>
            <person name="Copetti D."/>
            <person name="Mohd Noor M.I."/>
            <person name="Ong R.C."/>
            <person name="Putra M."/>
            <person name="Sireger I.Z."/>
            <person name="Indrioko S."/>
            <person name="Kosugi Y."/>
            <person name="Izuno A."/>
            <person name="Isagi Y."/>
            <person name="Lee S.L."/>
            <person name="Shimizu K.K."/>
        </authorList>
    </citation>
    <scope>NUCLEOTIDE SEQUENCE [LARGE SCALE GENOMIC DNA]</scope>
    <source>
        <strain evidence="2">214</strain>
    </source>
</reference>
<evidence type="ECO:0000313" key="3">
    <source>
        <dbReference type="Proteomes" id="UP001054252"/>
    </source>
</evidence>
<feature type="signal peptide" evidence="1">
    <location>
        <begin position="1"/>
        <end position="20"/>
    </location>
</feature>
<dbReference type="Proteomes" id="UP001054252">
    <property type="component" value="Unassembled WGS sequence"/>
</dbReference>
<comment type="caution">
    <text evidence="2">The sequence shown here is derived from an EMBL/GenBank/DDBJ whole genome shotgun (WGS) entry which is preliminary data.</text>
</comment>
<sequence>MICLCYSLLVVSVFLHLRLLNPSRYEEAKAKGIDNYERELEDAIDRLIGECDRKIGRALKRFEDEDERVAIAISVSEVT</sequence>
<organism evidence="2 3">
    <name type="scientific">Rubroshorea leprosula</name>
    <dbReference type="NCBI Taxonomy" id="152421"/>
    <lineage>
        <taxon>Eukaryota</taxon>
        <taxon>Viridiplantae</taxon>
        <taxon>Streptophyta</taxon>
        <taxon>Embryophyta</taxon>
        <taxon>Tracheophyta</taxon>
        <taxon>Spermatophyta</taxon>
        <taxon>Magnoliopsida</taxon>
        <taxon>eudicotyledons</taxon>
        <taxon>Gunneridae</taxon>
        <taxon>Pentapetalae</taxon>
        <taxon>rosids</taxon>
        <taxon>malvids</taxon>
        <taxon>Malvales</taxon>
        <taxon>Dipterocarpaceae</taxon>
        <taxon>Rubroshorea</taxon>
    </lineage>
</organism>
<protein>
    <submittedName>
        <fullName evidence="2">Uncharacterized protein</fullName>
    </submittedName>
</protein>
<proteinExistence type="predicted"/>
<accession>A0AAV5MAS4</accession>
<evidence type="ECO:0000313" key="2">
    <source>
        <dbReference type="EMBL" id="GKV46119.1"/>
    </source>
</evidence>
<keyword evidence="1" id="KW-0732">Signal</keyword>
<evidence type="ECO:0000256" key="1">
    <source>
        <dbReference type="SAM" id="SignalP"/>
    </source>
</evidence>